<keyword evidence="5 7" id="KW-1133">Transmembrane helix</keyword>
<dbReference type="PANTHER" id="PTHR33452">
    <property type="entry name" value="OXIDOREDUCTASE CATD-RELATED"/>
    <property type="match status" value="1"/>
</dbReference>
<gene>
    <name evidence="8" type="ORF">DES45_106168</name>
</gene>
<feature type="transmembrane region" description="Helical" evidence="7">
    <location>
        <begin position="111"/>
        <end position="130"/>
    </location>
</feature>
<dbReference type="InterPro" id="IPR032808">
    <property type="entry name" value="DoxX"/>
</dbReference>
<dbReference type="Pfam" id="PF07681">
    <property type="entry name" value="DoxX"/>
    <property type="match status" value="1"/>
</dbReference>
<feature type="transmembrane region" description="Helical" evidence="7">
    <location>
        <begin position="12"/>
        <end position="30"/>
    </location>
</feature>
<proteinExistence type="inferred from homology"/>
<keyword evidence="9" id="KW-1185">Reference proteome</keyword>
<dbReference type="OrthoDB" id="5382961at2"/>
<dbReference type="AlphaFoldDB" id="A0A370HIB7"/>
<keyword evidence="6 7" id="KW-0472">Membrane</keyword>
<feature type="transmembrane region" description="Helical" evidence="7">
    <location>
        <begin position="50"/>
        <end position="71"/>
    </location>
</feature>
<evidence type="ECO:0000313" key="9">
    <source>
        <dbReference type="Proteomes" id="UP000254925"/>
    </source>
</evidence>
<feature type="transmembrane region" description="Helical" evidence="7">
    <location>
        <begin position="78"/>
        <end position="99"/>
    </location>
</feature>
<evidence type="ECO:0000256" key="1">
    <source>
        <dbReference type="ARBA" id="ARBA00004651"/>
    </source>
</evidence>
<reference evidence="8 9" key="1">
    <citation type="submission" date="2018-07" db="EMBL/GenBank/DDBJ databases">
        <title>Genomic Encyclopedia of Type Strains, Phase IV (KMG-IV): sequencing the most valuable type-strain genomes for metagenomic binning, comparative biology and taxonomic classification.</title>
        <authorList>
            <person name="Goeker M."/>
        </authorList>
    </citation>
    <scope>NUCLEOTIDE SEQUENCE [LARGE SCALE GENOMIC DNA]</scope>
    <source>
        <strain evidence="8 9">DSM 14364</strain>
    </source>
</reference>
<comment type="similarity">
    <text evidence="2">Belongs to the DoxX family.</text>
</comment>
<evidence type="ECO:0000313" key="8">
    <source>
        <dbReference type="EMBL" id="RDI57854.1"/>
    </source>
</evidence>
<organism evidence="8 9">
    <name type="scientific">Microvirga subterranea</name>
    <dbReference type="NCBI Taxonomy" id="186651"/>
    <lineage>
        <taxon>Bacteria</taxon>
        <taxon>Pseudomonadati</taxon>
        <taxon>Pseudomonadota</taxon>
        <taxon>Alphaproteobacteria</taxon>
        <taxon>Hyphomicrobiales</taxon>
        <taxon>Methylobacteriaceae</taxon>
        <taxon>Microvirga</taxon>
    </lineage>
</organism>
<accession>A0A370HIB7</accession>
<dbReference type="EMBL" id="QQBB01000006">
    <property type="protein sequence ID" value="RDI57854.1"/>
    <property type="molecule type" value="Genomic_DNA"/>
</dbReference>
<sequence length="150" mass="16023">MTRNSPTPEAYGILLLRVSLGLMFIAHSLVLKWMTFTLAGTAQYFESLGLPAFLAYATFWAEFVGGVLLVLGVQSRWVALVLLPVLFGAFWVHAGNGWVFSGTGGGWEYPLYLIVLSVAQALLGDGAHALSPSRALPFGRPAPTLGRAAA</sequence>
<keyword evidence="3" id="KW-1003">Cell membrane</keyword>
<dbReference type="RefSeq" id="WP_114771305.1">
    <property type="nucleotide sequence ID" value="NZ_QQBB01000006.1"/>
</dbReference>
<protein>
    <submittedName>
        <fullName evidence="8">Putative oxidoreductase</fullName>
    </submittedName>
</protein>
<evidence type="ECO:0000256" key="7">
    <source>
        <dbReference type="SAM" id="Phobius"/>
    </source>
</evidence>
<name>A0A370HIB7_9HYPH</name>
<dbReference type="PANTHER" id="PTHR33452:SF1">
    <property type="entry name" value="INNER MEMBRANE PROTEIN YPHA-RELATED"/>
    <property type="match status" value="1"/>
</dbReference>
<evidence type="ECO:0000256" key="6">
    <source>
        <dbReference type="ARBA" id="ARBA00023136"/>
    </source>
</evidence>
<dbReference type="InterPro" id="IPR051907">
    <property type="entry name" value="DoxX-like_oxidoreductase"/>
</dbReference>
<dbReference type="Proteomes" id="UP000254925">
    <property type="component" value="Unassembled WGS sequence"/>
</dbReference>
<evidence type="ECO:0000256" key="5">
    <source>
        <dbReference type="ARBA" id="ARBA00022989"/>
    </source>
</evidence>
<dbReference type="GO" id="GO:0005886">
    <property type="term" value="C:plasma membrane"/>
    <property type="evidence" value="ECO:0007669"/>
    <property type="project" value="UniProtKB-SubCell"/>
</dbReference>
<evidence type="ECO:0000256" key="2">
    <source>
        <dbReference type="ARBA" id="ARBA00006679"/>
    </source>
</evidence>
<comment type="caution">
    <text evidence="8">The sequence shown here is derived from an EMBL/GenBank/DDBJ whole genome shotgun (WGS) entry which is preliminary data.</text>
</comment>
<keyword evidence="4 7" id="KW-0812">Transmembrane</keyword>
<comment type="subcellular location">
    <subcellularLocation>
        <location evidence="1">Cell membrane</location>
        <topology evidence="1">Multi-pass membrane protein</topology>
    </subcellularLocation>
</comment>
<evidence type="ECO:0000256" key="4">
    <source>
        <dbReference type="ARBA" id="ARBA00022692"/>
    </source>
</evidence>
<evidence type="ECO:0000256" key="3">
    <source>
        <dbReference type="ARBA" id="ARBA00022475"/>
    </source>
</evidence>